<protein>
    <recommendedName>
        <fullName evidence="5">Sec translocon accessory complex subunit YajC</fullName>
    </recommendedName>
</protein>
<dbReference type="RefSeq" id="WP_111529474.1">
    <property type="nucleotide sequence ID" value="NZ_JBHRSG010000003.1"/>
</dbReference>
<keyword evidence="10 13" id="KW-1133">Transmembrane helix</keyword>
<keyword evidence="8 13" id="KW-0812">Transmembrane</keyword>
<evidence type="ECO:0000256" key="10">
    <source>
        <dbReference type="ARBA" id="ARBA00022989"/>
    </source>
</evidence>
<evidence type="ECO:0000313" key="15">
    <source>
        <dbReference type="Proteomes" id="UP000249254"/>
    </source>
</evidence>
<dbReference type="PRINTS" id="PR01853">
    <property type="entry name" value="YAJCTRNLCASE"/>
</dbReference>
<evidence type="ECO:0000256" key="8">
    <source>
        <dbReference type="ARBA" id="ARBA00022692"/>
    </source>
</evidence>
<dbReference type="PANTHER" id="PTHR33909:SF1">
    <property type="entry name" value="SEC TRANSLOCON ACCESSORY COMPLEX SUBUNIT YAJC"/>
    <property type="match status" value="1"/>
</dbReference>
<keyword evidence="15" id="KW-1185">Reference proteome</keyword>
<comment type="function">
    <text evidence="1">The SecYEG-SecDF-YajC-YidC holo-translocon (HTL) protein secretase/insertase is a supercomplex required for protein secretion, insertion of proteins into membranes, and assembly of membrane protein complexes. While the SecYEG complex is essential for assembly of a number of proteins and complexes, the SecDF-YajC-YidC subcomplex facilitates these functions.</text>
</comment>
<evidence type="ECO:0000256" key="6">
    <source>
        <dbReference type="ARBA" id="ARBA00022448"/>
    </source>
</evidence>
<comment type="subunit">
    <text evidence="4">Part of the SecDF-YidC-YajC translocase complex. The SecDF-YidC-YajC translocase forms a supercomplex with SecYEG, called the holo-translocon (HTL).</text>
</comment>
<evidence type="ECO:0000256" key="2">
    <source>
        <dbReference type="ARBA" id="ARBA00004162"/>
    </source>
</evidence>
<evidence type="ECO:0000256" key="1">
    <source>
        <dbReference type="ARBA" id="ARBA00002061"/>
    </source>
</evidence>
<keyword evidence="12 13" id="KW-0472">Membrane</keyword>
<dbReference type="GO" id="GO:0015031">
    <property type="term" value="P:protein transport"/>
    <property type="evidence" value="ECO:0007669"/>
    <property type="project" value="UniProtKB-KW"/>
</dbReference>
<keyword evidence="9" id="KW-0653">Protein transport</keyword>
<dbReference type="PANTHER" id="PTHR33909">
    <property type="entry name" value="SEC TRANSLOCON ACCESSORY COMPLEX SUBUNIT YAJC"/>
    <property type="match status" value="1"/>
</dbReference>
<organism evidence="14 15">
    <name type="scientific">Phenylobacterium soli</name>
    <dbReference type="NCBI Taxonomy" id="2170551"/>
    <lineage>
        <taxon>Bacteria</taxon>
        <taxon>Pseudomonadati</taxon>
        <taxon>Pseudomonadota</taxon>
        <taxon>Alphaproteobacteria</taxon>
        <taxon>Caulobacterales</taxon>
        <taxon>Caulobacteraceae</taxon>
        <taxon>Phenylobacterium</taxon>
    </lineage>
</organism>
<evidence type="ECO:0000256" key="9">
    <source>
        <dbReference type="ARBA" id="ARBA00022927"/>
    </source>
</evidence>
<evidence type="ECO:0000256" key="11">
    <source>
        <dbReference type="ARBA" id="ARBA00023010"/>
    </source>
</evidence>
<accession>A0A328APF8</accession>
<name>A0A328APF8_9CAUL</name>
<reference evidence="15" key="1">
    <citation type="submission" date="2018-05" db="EMBL/GenBank/DDBJ databases">
        <authorList>
            <person name="Li X."/>
        </authorList>
    </citation>
    <scope>NUCLEOTIDE SEQUENCE [LARGE SCALE GENOMIC DNA]</scope>
    <source>
        <strain evidence="15">LX32</strain>
    </source>
</reference>
<dbReference type="AlphaFoldDB" id="A0A328APF8"/>
<comment type="caution">
    <text evidence="14">The sequence shown here is derived from an EMBL/GenBank/DDBJ whole genome shotgun (WGS) entry which is preliminary data.</text>
</comment>
<gene>
    <name evidence="14" type="primary">yajC</name>
    <name evidence="14" type="ORF">DJ017_15010</name>
</gene>
<dbReference type="EMBL" id="QFYQ01000001">
    <property type="protein sequence ID" value="RAK55726.1"/>
    <property type="molecule type" value="Genomic_DNA"/>
</dbReference>
<comment type="subcellular location">
    <subcellularLocation>
        <location evidence="2">Cell membrane</location>
        <topology evidence="2">Single-pass membrane protein</topology>
    </subcellularLocation>
</comment>
<evidence type="ECO:0000256" key="3">
    <source>
        <dbReference type="ARBA" id="ARBA00006742"/>
    </source>
</evidence>
<dbReference type="NCBIfam" id="TIGR00739">
    <property type="entry name" value="yajC"/>
    <property type="match status" value="1"/>
</dbReference>
<sequence length="116" mass="12438">MFATPAYAQTAAGAATGGPQDMLIQFLPLIALVVLFYFLMIRPQQRRMKAHQQAISAVKRGDTVVLSSGMIGKVVRVEDAEVGVEIATGVTVKVVKSMISEVRTRGEPAPANDSKH</sequence>
<evidence type="ECO:0000256" key="4">
    <source>
        <dbReference type="ARBA" id="ARBA00011718"/>
    </source>
</evidence>
<evidence type="ECO:0000256" key="7">
    <source>
        <dbReference type="ARBA" id="ARBA00022475"/>
    </source>
</evidence>
<feature type="transmembrane region" description="Helical" evidence="13">
    <location>
        <begin position="22"/>
        <end position="41"/>
    </location>
</feature>
<keyword evidence="6" id="KW-0813">Transport</keyword>
<dbReference type="GO" id="GO:0005886">
    <property type="term" value="C:plasma membrane"/>
    <property type="evidence" value="ECO:0007669"/>
    <property type="project" value="UniProtKB-SubCell"/>
</dbReference>
<dbReference type="SMART" id="SM01323">
    <property type="entry name" value="YajC"/>
    <property type="match status" value="1"/>
</dbReference>
<evidence type="ECO:0000256" key="5">
    <source>
        <dbReference type="ARBA" id="ARBA00014962"/>
    </source>
</evidence>
<comment type="similarity">
    <text evidence="3">Belongs to the YajC family.</text>
</comment>
<dbReference type="Proteomes" id="UP000249254">
    <property type="component" value="Unassembled WGS sequence"/>
</dbReference>
<evidence type="ECO:0000256" key="12">
    <source>
        <dbReference type="ARBA" id="ARBA00023136"/>
    </source>
</evidence>
<dbReference type="OrthoDB" id="9811406at2"/>
<evidence type="ECO:0000313" key="14">
    <source>
        <dbReference type="EMBL" id="RAK55726.1"/>
    </source>
</evidence>
<keyword evidence="11" id="KW-0811">Translocation</keyword>
<dbReference type="InterPro" id="IPR003849">
    <property type="entry name" value="Preprotein_translocase_YajC"/>
</dbReference>
<evidence type="ECO:0000256" key="13">
    <source>
        <dbReference type="SAM" id="Phobius"/>
    </source>
</evidence>
<proteinExistence type="inferred from homology"/>
<dbReference type="Pfam" id="PF02699">
    <property type="entry name" value="YajC"/>
    <property type="match status" value="1"/>
</dbReference>
<keyword evidence="7" id="KW-1003">Cell membrane</keyword>